<dbReference type="Pfam" id="PF00271">
    <property type="entry name" value="Helicase_C"/>
    <property type="match status" value="1"/>
</dbReference>
<comment type="similarity">
    <text evidence="3">Belongs to the helicase family. RecQ subfamily.</text>
</comment>
<evidence type="ECO:0000259" key="19">
    <source>
        <dbReference type="PROSITE" id="PS51194"/>
    </source>
</evidence>
<comment type="cofactor">
    <cofactor evidence="2">
        <name>Zn(2+)</name>
        <dbReference type="ChEBI" id="CHEBI:29105"/>
    </cofactor>
</comment>
<dbReference type="Gene3D" id="1.10.10.10">
    <property type="entry name" value="Winged helix-like DNA-binding domain superfamily/Winged helix DNA-binding domain"/>
    <property type="match status" value="1"/>
</dbReference>
<evidence type="ECO:0000259" key="18">
    <source>
        <dbReference type="PROSITE" id="PS51192"/>
    </source>
</evidence>
<dbReference type="PROSITE" id="PS51192">
    <property type="entry name" value="HELICASE_ATP_BIND_1"/>
    <property type="match status" value="1"/>
</dbReference>
<dbReference type="STRING" id="877500.GCA_000935065_02378"/>
<evidence type="ECO:0000313" key="20">
    <source>
        <dbReference type="EMBL" id="RXJ64705.1"/>
    </source>
</evidence>
<evidence type="ECO:0000256" key="1">
    <source>
        <dbReference type="ARBA" id="ARBA00001946"/>
    </source>
</evidence>
<sequence length="703" mass="80790">MNNKFEVLKNVFGHESFRSFQEDVVDTILSKQDVLTILPTGGGKSLCYQLPALLMSGITVVISPLIALMQDQVKALNDLNINAAMISSASNNEENTQTLQMLLKGELKFIYVAPERFTSNEFVGVLQRVEINYFVIDEAHCVSGWGHEFRAEYRNLNILKRLFPNTSIAAFTATATKRVETDIDQSLKLQNAKHFRAKTIRDNLEIKVEPRISNGKPQILNFLKKHKNLCGIIYTFTRKEAESLADFLCEKGFSAKAYHAGLSSEVKNRVFEDFVYEKIDIVVATIAFGMGIDKSNIRFVIHTSLPKTLENYYQEIGRAGRDGEMSYTYLLYSKSDEVKRKIQIQEAIDSSYKQIGLEKLEAMYRYCVSNSCRHRLIAEYFEDKVDDCKTLCDNCTKGEVEQIDVSVDAQKLLSAVYRSEQRFGFNHIIDILRASKNKKLLEFGHDKLSVYGIGINKSKNEWIAIVDRLIDIKALSFGEFRALKITNLGFKILKAEEKLFIDSDKLGIAKKVEEEQEELTFDEQLYERFKELRRKIALDIEVPAYMVFSDKSLKEFASKLPVTKEQMIDINGVGLVKFEKYGEEFLELSKALKEEFSKELENHTPLKKLTKTYLDTLELINEGKSLEEISEIRALAITSILSHLTLLYEHKKLTKEKKEELLKPLEIPEEIKKWIESGLKLQSAKELRQYLYLYEYLAKESDI</sequence>
<dbReference type="GO" id="GO:0006260">
    <property type="term" value="P:DNA replication"/>
    <property type="evidence" value="ECO:0007669"/>
    <property type="project" value="InterPro"/>
</dbReference>
<dbReference type="GO" id="GO:0009378">
    <property type="term" value="F:four-way junction helicase activity"/>
    <property type="evidence" value="ECO:0007669"/>
    <property type="project" value="TreeGrafter"/>
</dbReference>
<dbReference type="NCBIfam" id="TIGR00614">
    <property type="entry name" value="recQ_fam"/>
    <property type="match status" value="1"/>
</dbReference>
<evidence type="ECO:0000256" key="12">
    <source>
        <dbReference type="ARBA" id="ARBA00023172"/>
    </source>
</evidence>
<evidence type="ECO:0000256" key="9">
    <source>
        <dbReference type="ARBA" id="ARBA00022833"/>
    </source>
</evidence>
<dbReference type="InterPro" id="IPR004589">
    <property type="entry name" value="DNA_helicase_ATP-dep_RecQ"/>
</dbReference>
<dbReference type="GO" id="GO:0005737">
    <property type="term" value="C:cytoplasm"/>
    <property type="evidence" value="ECO:0007669"/>
    <property type="project" value="TreeGrafter"/>
</dbReference>
<evidence type="ECO:0000256" key="3">
    <source>
        <dbReference type="ARBA" id="ARBA00005446"/>
    </source>
</evidence>
<evidence type="ECO:0000256" key="6">
    <source>
        <dbReference type="ARBA" id="ARBA00022763"/>
    </source>
</evidence>
<keyword evidence="11" id="KW-0238">DNA-binding</keyword>
<dbReference type="SUPFAM" id="SSF47819">
    <property type="entry name" value="HRDC-like"/>
    <property type="match status" value="1"/>
</dbReference>
<evidence type="ECO:0000256" key="15">
    <source>
        <dbReference type="ARBA" id="ARBA00034617"/>
    </source>
</evidence>
<dbReference type="InterPro" id="IPR010997">
    <property type="entry name" value="HRDC-like_sf"/>
</dbReference>
<dbReference type="InterPro" id="IPR044876">
    <property type="entry name" value="HRDC_dom_sf"/>
</dbReference>
<evidence type="ECO:0000256" key="14">
    <source>
        <dbReference type="ARBA" id="ARBA00023235"/>
    </source>
</evidence>
<evidence type="ECO:0000256" key="16">
    <source>
        <dbReference type="NCBIfam" id="TIGR01389"/>
    </source>
</evidence>
<dbReference type="GO" id="GO:0043138">
    <property type="term" value="F:3'-5' DNA helicase activity"/>
    <property type="evidence" value="ECO:0007669"/>
    <property type="project" value="UniProtKB-EC"/>
</dbReference>
<dbReference type="Proteomes" id="UP000290191">
    <property type="component" value="Unassembled WGS sequence"/>
</dbReference>
<proteinExistence type="inferred from homology"/>
<evidence type="ECO:0000259" key="17">
    <source>
        <dbReference type="PROSITE" id="PS50967"/>
    </source>
</evidence>
<dbReference type="InterPro" id="IPR014001">
    <property type="entry name" value="Helicase_ATP-bd"/>
</dbReference>
<comment type="caution">
    <text evidence="20">The sequence shown here is derived from an EMBL/GenBank/DDBJ whole genome shotgun (WGS) entry which is preliminary data.</text>
</comment>
<feature type="domain" description="Helicase C-terminal" evidence="19">
    <location>
        <begin position="215"/>
        <end position="363"/>
    </location>
</feature>
<dbReference type="Pfam" id="PF16124">
    <property type="entry name" value="RecQ_Zn_bind"/>
    <property type="match status" value="1"/>
</dbReference>
<dbReference type="SMART" id="SM00487">
    <property type="entry name" value="DEXDc"/>
    <property type="match status" value="1"/>
</dbReference>
<dbReference type="GO" id="GO:0003677">
    <property type="term" value="F:DNA binding"/>
    <property type="evidence" value="ECO:0007669"/>
    <property type="project" value="UniProtKB-KW"/>
</dbReference>
<dbReference type="InterPro" id="IPR027417">
    <property type="entry name" value="P-loop_NTPase"/>
</dbReference>
<dbReference type="SUPFAM" id="SSF46785">
    <property type="entry name" value="Winged helix' DNA-binding domain"/>
    <property type="match status" value="1"/>
</dbReference>
<dbReference type="InterPro" id="IPR036390">
    <property type="entry name" value="WH_DNA-bd_sf"/>
</dbReference>
<dbReference type="GO" id="GO:0016787">
    <property type="term" value="F:hydrolase activity"/>
    <property type="evidence" value="ECO:0007669"/>
    <property type="project" value="UniProtKB-KW"/>
</dbReference>
<evidence type="ECO:0000256" key="2">
    <source>
        <dbReference type="ARBA" id="ARBA00001947"/>
    </source>
</evidence>
<comment type="catalytic activity">
    <reaction evidence="15">
        <text>Couples ATP hydrolysis with the unwinding of duplex DNA by translocating in the 3'-5' direction.</text>
        <dbReference type="EC" id="5.6.2.4"/>
    </reaction>
</comment>
<dbReference type="InterPro" id="IPR006293">
    <property type="entry name" value="DNA_helicase_ATP-dep_RecQ_bac"/>
</dbReference>
<evidence type="ECO:0000256" key="4">
    <source>
        <dbReference type="ARBA" id="ARBA00022723"/>
    </source>
</evidence>
<dbReference type="InterPro" id="IPR032284">
    <property type="entry name" value="RecQ_Zn-bd"/>
</dbReference>
<keyword evidence="12" id="KW-0233">DNA recombination</keyword>
<evidence type="ECO:0000256" key="7">
    <source>
        <dbReference type="ARBA" id="ARBA00022801"/>
    </source>
</evidence>
<dbReference type="GO" id="GO:0005524">
    <property type="term" value="F:ATP binding"/>
    <property type="evidence" value="ECO:0007669"/>
    <property type="project" value="UniProtKB-KW"/>
</dbReference>
<keyword evidence="10" id="KW-0067">ATP-binding</keyword>
<evidence type="ECO:0000256" key="11">
    <source>
        <dbReference type="ARBA" id="ARBA00023125"/>
    </source>
</evidence>
<dbReference type="Pfam" id="PF00270">
    <property type="entry name" value="DEAD"/>
    <property type="match status" value="1"/>
</dbReference>
<dbReference type="CDD" id="cd17920">
    <property type="entry name" value="DEXHc_RecQ"/>
    <property type="match status" value="1"/>
</dbReference>
<dbReference type="Pfam" id="PF09382">
    <property type="entry name" value="RQC"/>
    <property type="match status" value="1"/>
</dbReference>
<dbReference type="EMBL" id="PDKO01000001">
    <property type="protein sequence ID" value="RXJ64705.1"/>
    <property type="molecule type" value="Genomic_DNA"/>
</dbReference>
<dbReference type="InterPro" id="IPR001650">
    <property type="entry name" value="Helicase_C-like"/>
</dbReference>
<reference evidence="20 21" key="1">
    <citation type="submission" date="2017-10" db="EMBL/GenBank/DDBJ databases">
        <title>Genomics of the genus Arcobacter.</title>
        <authorList>
            <person name="Perez-Cataluna A."/>
            <person name="Figueras M.J."/>
        </authorList>
    </citation>
    <scope>NUCLEOTIDE SEQUENCE [LARGE SCALE GENOMIC DNA]</scope>
    <source>
        <strain evidence="20 21">DSM 24636</strain>
    </source>
</reference>
<keyword evidence="5" id="KW-0547">Nucleotide-binding</keyword>
<dbReference type="GO" id="GO:0006310">
    <property type="term" value="P:DNA recombination"/>
    <property type="evidence" value="ECO:0007669"/>
    <property type="project" value="UniProtKB-UniRule"/>
</dbReference>
<gene>
    <name evidence="20" type="primary">recQ</name>
    <name evidence="20" type="ORF">CRV06_01735</name>
</gene>
<dbReference type="GO" id="GO:0006281">
    <property type="term" value="P:DNA repair"/>
    <property type="evidence" value="ECO:0007669"/>
    <property type="project" value="UniProtKB-KW"/>
</dbReference>
<dbReference type="SMART" id="SM00956">
    <property type="entry name" value="RQC"/>
    <property type="match status" value="1"/>
</dbReference>
<dbReference type="GO" id="GO:0005694">
    <property type="term" value="C:chromosome"/>
    <property type="evidence" value="ECO:0007669"/>
    <property type="project" value="TreeGrafter"/>
</dbReference>
<dbReference type="GO" id="GO:0009432">
    <property type="term" value="P:SOS response"/>
    <property type="evidence" value="ECO:0007669"/>
    <property type="project" value="UniProtKB-UniRule"/>
</dbReference>
<feature type="domain" description="Helicase ATP-binding" evidence="18">
    <location>
        <begin position="25"/>
        <end position="193"/>
    </location>
</feature>
<keyword evidence="9" id="KW-0862">Zinc</keyword>
<evidence type="ECO:0000256" key="10">
    <source>
        <dbReference type="ARBA" id="ARBA00022840"/>
    </source>
</evidence>
<dbReference type="Pfam" id="PF14493">
    <property type="entry name" value="HTH_40"/>
    <property type="match status" value="1"/>
</dbReference>
<keyword evidence="6" id="KW-0227">DNA damage</keyword>
<dbReference type="GO" id="GO:0046872">
    <property type="term" value="F:metal ion binding"/>
    <property type="evidence" value="ECO:0007669"/>
    <property type="project" value="UniProtKB-KW"/>
</dbReference>
<accession>A0A4Q0Y4Z7</accession>
<dbReference type="InterPro" id="IPR018982">
    <property type="entry name" value="RQC_domain"/>
</dbReference>
<dbReference type="InterPro" id="IPR036388">
    <property type="entry name" value="WH-like_DNA-bd_sf"/>
</dbReference>
<dbReference type="AlphaFoldDB" id="A0A4Q0Y4Z7"/>
<dbReference type="SMART" id="SM00490">
    <property type="entry name" value="HELICc"/>
    <property type="match status" value="1"/>
</dbReference>
<dbReference type="InterPro" id="IPR029491">
    <property type="entry name" value="Helicase_HTH"/>
</dbReference>
<dbReference type="SUPFAM" id="SSF52540">
    <property type="entry name" value="P-loop containing nucleoside triphosphate hydrolases"/>
    <property type="match status" value="1"/>
</dbReference>
<name>A0A4Q0Y4Z7_9BACT</name>
<dbReference type="PANTHER" id="PTHR13710">
    <property type="entry name" value="DNA HELICASE RECQ FAMILY MEMBER"/>
    <property type="match status" value="1"/>
</dbReference>
<keyword evidence="8 20" id="KW-0347">Helicase</keyword>
<keyword evidence="7" id="KW-0378">Hydrolase</keyword>
<dbReference type="Pfam" id="PF00570">
    <property type="entry name" value="HRDC"/>
    <property type="match status" value="1"/>
</dbReference>
<comment type="cofactor">
    <cofactor evidence="1">
        <name>Mg(2+)</name>
        <dbReference type="ChEBI" id="CHEBI:18420"/>
    </cofactor>
</comment>
<dbReference type="InterPro" id="IPR011545">
    <property type="entry name" value="DEAD/DEAH_box_helicase_dom"/>
</dbReference>
<evidence type="ECO:0000256" key="5">
    <source>
        <dbReference type="ARBA" id="ARBA00022741"/>
    </source>
</evidence>
<dbReference type="InterPro" id="IPR002121">
    <property type="entry name" value="HRDC_dom"/>
</dbReference>
<dbReference type="CDD" id="cd18794">
    <property type="entry name" value="SF2_C_RecQ"/>
    <property type="match status" value="1"/>
</dbReference>
<keyword evidence="14" id="KW-0413">Isomerase</keyword>
<dbReference type="PANTHER" id="PTHR13710:SF105">
    <property type="entry name" value="ATP-DEPENDENT DNA HELICASE Q1"/>
    <property type="match status" value="1"/>
</dbReference>
<keyword evidence="21" id="KW-1185">Reference proteome</keyword>
<dbReference type="Gene3D" id="3.40.50.300">
    <property type="entry name" value="P-loop containing nucleotide triphosphate hydrolases"/>
    <property type="match status" value="2"/>
</dbReference>
<organism evidence="20 21">
    <name type="scientific">Halarcobacter anaerophilus</name>
    <dbReference type="NCBI Taxonomy" id="877500"/>
    <lineage>
        <taxon>Bacteria</taxon>
        <taxon>Pseudomonadati</taxon>
        <taxon>Campylobacterota</taxon>
        <taxon>Epsilonproteobacteria</taxon>
        <taxon>Campylobacterales</taxon>
        <taxon>Arcobacteraceae</taxon>
        <taxon>Halarcobacter</taxon>
    </lineage>
</organism>
<feature type="domain" description="HRDC" evidence="17">
    <location>
        <begin position="519"/>
        <end position="599"/>
    </location>
</feature>
<keyword evidence="13" id="KW-0234">DNA repair</keyword>
<dbReference type="NCBIfam" id="TIGR01389">
    <property type="entry name" value="recQ"/>
    <property type="match status" value="1"/>
</dbReference>
<dbReference type="SMART" id="SM00341">
    <property type="entry name" value="HRDC"/>
    <property type="match status" value="1"/>
</dbReference>
<protein>
    <recommendedName>
        <fullName evidence="16">DNA helicase RecQ</fullName>
        <ecNumber evidence="16">5.6.2.4</ecNumber>
    </recommendedName>
</protein>
<dbReference type="PROSITE" id="PS51194">
    <property type="entry name" value="HELICASE_CTER"/>
    <property type="match status" value="1"/>
</dbReference>
<evidence type="ECO:0000313" key="21">
    <source>
        <dbReference type="Proteomes" id="UP000290191"/>
    </source>
</evidence>
<keyword evidence="4" id="KW-0479">Metal-binding</keyword>
<dbReference type="EC" id="5.6.2.4" evidence="16"/>
<dbReference type="Gene3D" id="1.10.150.80">
    <property type="entry name" value="HRDC domain"/>
    <property type="match status" value="1"/>
</dbReference>
<dbReference type="RefSeq" id="WP_129081082.1">
    <property type="nucleotide sequence ID" value="NZ_CP041070.1"/>
</dbReference>
<evidence type="ECO:0000256" key="13">
    <source>
        <dbReference type="ARBA" id="ARBA00023204"/>
    </source>
</evidence>
<evidence type="ECO:0000256" key="8">
    <source>
        <dbReference type="ARBA" id="ARBA00022806"/>
    </source>
</evidence>
<dbReference type="PROSITE" id="PS50967">
    <property type="entry name" value="HRDC"/>
    <property type="match status" value="1"/>
</dbReference>
<dbReference type="FunFam" id="3.40.50.300:FF:000296">
    <property type="entry name" value="ATP-dependent DNA helicase RecQ"/>
    <property type="match status" value="1"/>
</dbReference>
<dbReference type="OrthoDB" id="9760034at2"/>